<organism evidence="1 2">
    <name type="scientific">Candidatus Iainarchaeum sp</name>
    <dbReference type="NCBI Taxonomy" id="3101447"/>
    <lineage>
        <taxon>Archaea</taxon>
        <taxon>Candidatus Iainarchaeota</taxon>
        <taxon>Candidatus Iainarchaeia</taxon>
        <taxon>Candidatus Iainarchaeales</taxon>
        <taxon>Candidatus Iainarchaeaceae</taxon>
        <taxon>Candidatus Iainarchaeum</taxon>
    </lineage>
</organism>
<feature type="non-terminal residue" evidence="1">
    <location>
        <position position="82"/>
    </location>
</feature>
<name>A0A8T3YKL6_9ARCH</name>
<gene>
    <name evidence="1" type="ORF">HY544_01395</name>
</gene>
<accession>A0A8T3YKL6</accession>
<evidence type="ECO:0000313" key="1">
    <source>
        <dbReference type="EMBL" id="MBI4210147.1"/>
    </source>
</evidence>
<dbReference type="Pfam" id="PF07237">
    <property type="entry name" value="DUF1428"/>
    <property type="match status" value="1"/>
</dbReference>
<dbReference type="Proteomes" id="UP000732298">
    <property type="component" value="Unassembled WGS sequence"/>
</dbReference>
<dbReference type="Gene3D" id="3.30.70.100">
    <property type="match status" value="1"/>
</dbReference>
<sequence>MAYVDGFVIPIAKKKIGAYKKMALIGEKAWMKHGALQYWECVGEELKVTDPMTKKKNSPFSKKFNLKPNVLRLSKNATKMAK</sequence>
<proteinExistence type="predicted"/>
<protein>
    <submittedName>
        <fullName evidence="1">DUF1428 family protein</fullName>
    </submittedName>
</protein>
<dbReference type="EMBL" id="JACQPB010000019">
    <property type="protein sequence ID" value="MBI4210147.1"/>
    <property type="molecule type" value="Genomic_DNA"/>
</dbReference>
<dbReference type="AlphaFoldDB" id="A0A8T3YKL6"/>
<comment type="caution">
    <text evidence="1">The sequence shown here is derived from an EMBL/GenBank/DDBJ whole genome shotgun (WGS) entry which is preliminary data.</text>
</comment>
<dbReference type="InterPro" id="IPR009874">
    <property type="entry name" value="DUF1428"/>
</dbReference>
<evidence type="ECO:0000313" key="2">
    <source>
        <dbReference type="Proteomes" id="UP000732298"/>
    </source>
</evidence>
<dbReference type="InterPro" id="IPR011008">
    <property type="entry name" value="Dimeric_a/b-barrel"/>
</dbReference>
<reference evidence="1" key="1">
    <citation type="submission" date="2020-07" db="EMBL/GenBank/DDBJ databases">
        <title>Huge and variable diversity of episymbiotic CPR bacteria and DPANN archaea in groundwater ecosystems.</title>
        <authorList>
            <person name="He C.Y."/>
            <person name="Keren R."/>
            <person name="Whittaker M."/>
            <person name="Farag I.F."/>
            <person name="Doudna J."/>
            <person name="Cate J.H.D."/>
            <person name="Banfield J.F."/>
        </authorList>
    </citation>
    <scope>NUCLEOTIDE SEQUENCE</scope>
    <source>
        <strain evidence="1">NC_groundwater_1296_Ag_S-0.2um_52_80</strain>
    </source>
</reference>
<dbReference type="SUPFAM" id="SSF54909">
    <property type="entry name" value="Dimeric alpha+beta barrel"/>
    <property type="match status" value="1"/>
</dbReference>